<comment type="caution">
    <text evidence="11">The sequence shown here is derived from an EMBL/GenBank/DDBJ whole genome shotgun (WGS) entry which is preliminary data.</text>
</comment>
<feature type="domain" description="Major facilitator superfamily (MFS) profile" evidence="10">
    <location>
        <begin position="12"/>
        <end position="452"/>
    </location>
</feature>
<evidence type="ECO:0000256" key="1">
    <source>
        <dbReference type="ARBA" id="ARBA00004141"/>
    </source>
</evidence>
<dbReference type="FunFam" id="1.20.1250.20:FF:000090">
    <property type="entry name" value="MFS sugar transporter, putative"/>
    <property type="match status" value="1"/>
</dbReference>
<feature type="transmembrane region" description="Helical" evidence="9">
    <location>
        <begin position="102"/>
        <end position="124"/>
    </location>
</feature>
<proteinExistence type="inferred from homology"/>
<keyword evidence="12" id="KW-1185">Reference proteome</keyword>
<feature type="transmembrane region" description="Helical" evidence="9">
    <location>
        <begin position="176"/>
        <end position="193"/>
    </location>
</feature>
<dbReference type="Gene3D" id="1.20.1250.20">
    <property type="entry name" value="MFS general substrate transporter like domains"/>
    <property type="match status" value="1"/>
</dbReference>
<evidence type="ECO:0000256" key="4">
    <source>
        <dbReference type="ARBA" id="ARBA00022692"/>
    </source>
</evidence>
<evidence type="ECO:0000256" key="9">
    <source>
        <dbReference type="SAM" id="Phobius"/>
    </source>
</evidence>
<feature type="transmembrane region" description="Helical" evidence="9">
    <location>
        <begin position="327"/>
        <end position="350"/>
    </location>
</feature>
<evidence type="ECO:0000256" key="5">
    <source>
        <dbReference type="ARBA" id="ARBA00022989"/>
    </source>
</evidence>
<dbReference type="Proteomes" id="UP000308549">
    <property type="component" value="Unassembled WGS sequence"/>
</dbReference>
<evidence type="ECO:0000313" key="12">
    <source>
        <dbReference type="Proteomes" id="UP000308549"/>
    </source>
</evidence>
<evidence type="ECO:0000256" key="3">
    <source>
        <dbReference type="ARBA" id="ARBA00022448"/>
    </source>
</evidence>
<evidence type="ECO:0000256" key="7">
    <source>
        <dbReference type="RuleBase" id="RU003346"/>
    </source>
</evidence>
<name>A0A4U0UCG2_9PEZI</name>
<dbReference type="Pfam" id="PF00083">
    <property type="entry name" value="Sugar_tr"/>
    <property type="match status" value="1"/>
</dbReference>
<dbReference type="SUPFAM" id="SSF103473">
    <property type="entry name" value="MFS general substrate transporter"/>
    <property type="match status" value="1"/>
</dbReference>
<feature type="transmembrane region" description="Helical" evidence="9">
    <location>
        <begin position="262"/>
        <end position="283"/>
    </location>
</feature>
<evidence type="ECO:0000259" key="10">
    <source>
        <dbReference type="PROSITE" id="PS50850"/>
    </source>
</evidence>
<feature type="transmembrane region" description="Helical" evidence="9">
    <location>
        <begin position="7"/>
        <end position="31"/>
    </location>
</feature>
<organism evidence="11 12">
    <name type="scientific">Salinomyces thailandicus</name>
    <dbReference type="NCBI Taxonomy" id="706561"/>
    <lineage>
        <taxon>Eukaryota</taxon>
        <taxon>Fungi</taxon>
        <taxon>Dikarya</taxon>
        <taxon>Ascomycota</taxon>
        <taxon>Pezizomycotina</taxon>
        <taxon>Dothideomycetes</taxon>
        <taxon>Dothideomycetidae</taxon>
        <taxon>Mycosphaerellales</taxon>
        <taxon>Teratosphaeriaceae</taxon>
        <taxon>Salinomyces</taxon>
    </lineage>
</organism>
<sequence>MPLPPKVYQFLVSVFASVGSILYGYDLGVIAEAIASDNFKALFNPSAAESGAVVSVFTGGAFFGAMFSGFAGDYLGRRLTIMLGAIIFLLGGGLQTGAQSLAYLYAGRCIAGLGVGFLVMIIPLYQAELAHPDIRGMVTGLQQFMLGIGSLVASWTAYGTYIHFPATDSKQWRVPLGIQIIPAGILAALILLFPESPRWLIDHGQHDKGLRTLAKLHAHGDINDPWVVAEFNQIQDAITFEHEHEAKSYFELFQNRSSFRRLILVTAIQASVQMTGVSAIQYYSPVIFGQIGIPTNDTLKYQGINSIIALIAQALCIAFIDRVGRRWTMIGGNLGNMVTFIIATALLASYPPGTTTNIGAEWGFIVVTWIYNFCFSCTNGPLSWIVPAEVFDTRTRAKGVSIGVMVSFAFNTMIGQVTPIAMENVGWRFYILFVVCNLTNAIFFWAFQPETKKRPLEEMNYLFTNAPLFVPTMNMKDFQQHDLAHRLEEAERKASVSSHIEDSDRGGNKEVMKG</sequence>
<evidence type="ECO:0000256" key="2">
    <source>
        <dbReference type="ARBA" id="ARBA00010992"/>
    </source>
</evidence>
<feature type="transmembrane region" description="Helical" evidence="9">
    <location>
        <begin position="399"/>
        <end position="421"/>
    </location>
</feature>
<keyword evidence="3 7" id="KW-0813">Transport</keyword>
<keyword evidence="4 9" id="KW-0812">Transmembrane</keyword>
<protein>
    <recommendedName>
        <fullName evidence="10">Major facilitator superfamily (MFS) profile domain-containing protein</fullName>
    </recommendedName>
</protein>
<dbReference type="PANTHER" id="PTHR48022">
    <property type="entry name" value="PLASTIDIC GLUCOSE TRANSPORTER 4"/>
    <property type="match status" value="1"/>
</dbReference>
<dbReference type="NCBIfam" id="TIGR00879">
    <property type="entry name" value="SP"/>
    <property type="match status" value="1"/>
</dbReference>
<dbReference type="InterPro" id="IPR020846">
    <property type="entry name" value="MFS_dom"/>
</dbReference>
<dbReference type="InterPro" id="IPR005829">
    <property type="entry name" value="Sugar_transporter_CS"/>
</dbReference>
<feature type="region of interest" description="Disordered" evidence="8">
    <location>
        <begin position="491"/>
        <end position="514"/>
    </location>
</feature>
<dbReference type="InterPro" id="IPR005828">
    <property type="entry name" value="MFS_sugar_transport-like"/>
</dbReference>
<gene>
    <name evidence="11" type="ORF">B0A50_01103</name>
</gene>
<dbReference type="PANTHER" id="PTHR48022:SF37">
    <property type="entry name" value="MAJOR FACILITATOR SUPERFAMILY (MFS) PROFILE DOMAIN-CONTAINING PROTEIN-RELATED"/>
    <property type="match status" value="1"/>
</dbReference>
<reference evidence="11 12" key="1">
    <citation type="submission" date="2017-03" db="EMBL/GenBank/DDBJ databases">
        <title>Genomes of endolithic fungi from Antarctica.</title>
        <authorList>
            <person name="Coleine C."/>
            <person name="Masonjones S."/>
            <person name="Stajich J.E."/>
        </authorList>
    </citation>
    <scope>NUCLEOTIDE SEQUENCE [LARGE SCALE GENOMIC DNA]</scope>
    <source>
        <strain evidence="11 12">CCFEE 6315</strain>
    </source>
</reference>
<evidence type="ECO:0000313" key="11">
    <source>
        <dbReference type="EMBL" id="TKA32877.1"/>
    </source>
</evidence>
<evidence type="ECO:0000256" key="8">
    <source>
        <dbReference type="SAM" id="MobiDB-lite"/>
    </source>
</evidence>
<dbReference type="InterPro" id="IPR050360">
    <property type="entry name" value="MFS_Sugar_Transporters"/>
</dbReference>
<feature type="transmembrane region" description="Helical" evidence="9">
    <location>
        <begin position="144"/>
        <end position="164"/>
    </location>
</feature>
<dbReference type="EMBL" id="NAJL01000004">
    <property type="protein sequence ID" value="TKA32877.1"/>
    <property type="molecule type" value="Genomic_DNA"/>
</dbReference>
<dbReference type="PRINTS" id="PR00171">
    <property type="entry name" value="SUGRTRNSPORT"/>
</dbReference>
<dbReference type="PROSITE" id="PS50850">
    <property type="entry name" value="MFS"/>
    <property type="match status" value="1"/>
</dbReference>
<dbReference type="OrthoDB" id="6612291at2759"/>
<comment type="similarity">
    <text evidence="2 7">Belongs to the major facilitator superfamily. Sugar transporter (TC 2.A.1.1) family.</text>
</comment>
<keyword evidence="6 9" id="KW-0472">Membrane</keyword>
<dbReference type="PROSITE" id="PS00217">
    <property type="entry name" value="SUGAR_TRANSPORT_2"/>
    <property type="match status" value="1"/>
</dbReference>
<feature type="transmembrane region" description="Helical" evidence="9">
    <location>
        <begin position="427"/>
        <end position="447"/>
    </location>
</feature>
<dbReference type="AlphaFoldDB" id="A0A4U0UCG2"/>
<comment type="subcellular location">
    <subcellularLocation>
        <location evidence="1">Membrane</location>
        <topology evidence="1">Multi-pass membrane protein</topology>
    </subcellularLocation>
</comment>
<accession>A0A4U0UCG2</accession>
<dbReference type="InterPro" id="IPR036259">
    <property type="entry name" value="MFS_trans_sf"/>
</dbReference>
<feature type="transmembrane region" description="Helical" evidence="9">
    <location>
        <begin position="362"/>
        <end position="387"/>
    </location>
</feature>
<evidence type="ECO:0000256" key="6">
    <source>
        <dbReference type="ARBA" id="ARBA00023136"/>
    </source>
</evidence>
<dbReference type="GO" id="GO:0005351">
    <property type="term" value="F:carbohydrate:proton symporter activity"/>
    <property type="evidence" value="ECO:0007669"/>
    <property type="project" value="TreeGrafter"/>
</dbReference>
<keyword evidence="5 9" id="KW-1133">Transmembrane helix</keyword>
<feature type="transmembrane region" description="Helical" evidence="9">
    <location>
        <begin position="51"/>
        <end position="72"/>
    </location>
</feature>
<feature type="transmembrane region" description="Helical" evidence="9">
    <location>
        <begin position="79"/>
        <end position="96"/>
    </location>
</feature>
<dbReference type="GO" id="GO:0016020">
    <property type="term" value="C:membrane"/>
    <property type="evidence" value="ECO:0007669"/>
    <property type="project" value="UniProtKB-SubCell"/>
</dbReference>
<dbReference type="InterPro" id="IPR003663">
    <property type="entry name" value="Sugar/inositol_transpt"/>
</dbReference>
<feature type="transmembrane region" description="Helical" evidence="9">
    <location>
        <begin position="303"/>
        <end position="320"/>
    </location>
</feature>